<dbReference type="Proteomes" id="UP001353858">
    <property type="component" value="Unassembled WGS sequence"/>
</dbReference>
<dbReference type="SUPFAM" id="SSF48264">
    <property type="entry name" value="Cytochrome P450"/>
    <property type="match status" value="1"/>
</dbReference>
<reference evidence="12" key="1">
    <citation type="submission" date="2023-01" db="EMBL/GenBank/DDBJ databases">
        <title>Key to firefly adult light organ development and bioluminescence: homeobox transcription factors regulate luciferase expression and transportation to peroxisome.</title>
        <authorList>
            <person name="Fu X."/>
        </authorList>
    </citation>
    <scope>NUCLEOTIDE SEQUENCE [LARGE SCALE GENOMIC DNA]</scope>
</reference>
<dbReference type="CDD" id="cd20628">
    <property type="entry name" value="CYP4"/>
    <property type="match status" value="1"/>
</dbReference>
<dbReference type="Pfam" id="PF00067">
    <property type="entry name" value="p450"/>
    <property type="match status" value="1"/>
</dbReference>
<feature type="transmembrane region" description="Helical" evidence="10">
    <location>
        <begin position="6"/>
        <end position="25"/>
    </location>
</feature>
<dbReference type="PRINTS" id="PR00385">
    <property type="entry name" value="P450"/>
</dbReference>
<comment type="caution">
    <text evidence="11">The sequence shown here is derived from an EMBL/GenBank/DDBJ whole genome shotgun (WGS) entry which is preliminary data.</text>
</comment>
<evidence type="ECO:0000256" key="7">
    <source>
        <dbReference type="ARBA" id="ARBA00023033"/>
    </source>
</evidence>
<evidence type="ECO:0008006" key="13">
    <source>
        <dbReference type="Google" id="ProtNLM"/>
    </source>
</evidence>
<dbReference type="InterPro" id="IPR036396">
    <property type="entry name" value="Cyt_P450_sf"/>
</dbReference>
<dbReference type="InterPro" id="IPR017972">
    <property type="entry name" value="Cyt_P450_CS"/>
</dbReference>
<keyword evidence="10" id="KW-0472">Membrane</keyword>
<dbReference type="AlphaFoldDB" id="A0AAN7PAN2"/>
<keyword evidence="12" id="KW-1185">Reference proteome</keyword>
<evidence type="ECO:0000313" key="11">
    <source>
        <dbReference type="EMBL" id="KAK4880223.1"/>
    </source>
</evidence>
<keyword evidence="4 8" id="KW-0479">Metal-binding</keyword>
<dbReference type="PRINTS" id="PR00463">
    <property type="entry name" value="EP450I"/>
</dbReference>
<comment type="cofactor">
    <cofactor evidence="1 8">
        <name>heme</name>
        <dbReference type="ChEBI" id="CHEBI:30413"/>
    </cofactor>
</comment>
<evidence type="ECO:0000313" key="12">
    <source>
        <dbReference type="Proteomes" id="UP001353858"/>
    </source>
</evidence>
<dbReference type="InterPro" id="IPR050196">
    <property type="entry name" value="Cytochrome_P450_Monoox"/>
</dbReference>
<evidence type="ECO:0000256" key="6">
    <source>
        <dbReference type="ARBA" id="ARBA00023004"/>
    </source>
</evidence>
<evidence type="ECO:0000256" key="3">
    <source>
        <dbReference type="ARBA" id="ARBA00022617"/>
    </source>
</evidence>
<keyword evidence="7 9" id="KW-0503">Monooxygenase</keyword>
<evidence type="ECO:0000256" key="9">
    <source>
        <dbReference type="RuleBase" id="RU000461"/>
    </source>
</evidence>
<dbReference type="InterPro" id="IPR002401">
    <property type="entry name" value="Cyt_P450_E_grp-I"/>
</dbReference>
<dbReference type="Gene3D" id="1.10.630.10">
    <property type="entry name" value="Cytochrome P450"/>
    <property type="match status" value="1"/>
</dbReference>
<evidence type="ECO:0000256" key="4">
    <source>
        <dbReference type="ARBA" id="ARBA00022723"/>
    </source>
</evidence>
<sequence length="499" mass="58309">MLVTLFWFFVTFLILSIVLWFIVYFKYEFYLRKFSGPMPLPIIGNLHHVGIKEDLLPSITKLIHQHGHVIKLMFGFRPQIFVSEVNFVEFLLSSNTIIKKSYDYNFFHMWLGMGLLTSFGQKWKRHRKLLTPAFHFKILERFTDVYGNQSNVLLKKLEEVNQNEAIDIFPYITLYTLDVICEATMNTSINAQANPKSDYVQSVKEVCRIITERTFSVKTWDFFYRFSKDYHKEQKAVNVLHDFSNSVIKHRYEELQEHNLKNVKDLENWGLKKRVAFLDLLLTSTIDGNPLSHKEIREEVDTFMFEGHDTTSSGISFTLYCLSKHQEIQDKVFEEVAEILGDDKNAKVSYENLQNMKYLEKVIKESLRMYPPVPLFSRILTENAIFQDKVIPKDVAIVVSLYNLHRNPALFPNPDVFDPERFDTENLHNVPVYSYVPFSAGPRNCIGQKFAMLEVKATVSKILRTFKLLPVLEHQPLLVANAILTSENGLPIRLQKRKL</sequence>
<protein>
    <recommendedName>
        <fullName evidence="13">Cytochrome P450</fullName>
    </recommendedName>
</protein>
<keyword evidence="10" id="KW-0812">Transmembrane</keyword>
<evidence type="ECO:0000256" key="2">
    <source>
        <dbReference type="ARBA" id="ARBA00010617"/>
    </source>
</evidence>
<dbReference type="EMBL" id="JARPUR010000003">
    <property type="protein sequence ID" value="KAK4880223.1"/>
    <property type="molecule type" value="Genomic_DNA"/>
</dbReference>
<dbReference type="GO" id="GO:0020037">
    <property type="term" value="F:heme binding"/>
    <property type="evidence" value="ECO:0007669"/>
    <property type="project" value="InterPro"/>
</dbReference>
<evidence type="ECO:0000256" key="10">
    <source>
        <dbReference type="SAM" id="Phobius"/>
    </source>
</evidence>
<keyword evidence="6 8" id="KW-0408">Iron</keyword>
<dbReference type="PROSITE" id="PS00086">
    <property type="entry name" value="CYTOCHROME_P450"/>
    <property type="match status" value="1"/>
</dbReference>
<comment type="similarity">
    <text evidence="2 9">Belongs to the cytochrome P450 family.</text>
</comment>
<dbReference type="InterPro" id="IPR001128">
    <property type="entry name" value="Cyt_P450"/>
</dbReference>
<dbReference type="GO" id="GO:0016705">
    <property type="term" value="F:oxidoreductase activity, acting on paired donors, with incorporation or reduction of molecular oxygen"/>
    <property type="evidence" value="ECO:0007669"/>
    <property type="project" value="InterPro"/>
</dbReference>
<gene>
    <name evidence="11" type="ORF">RN001_008369</name>
</gene>
<evidence type="ECO:0000256" key="1">
    <source>
        <dbReference type="ARBA" id="ARBA00001971"/>
    </source>
</evidence>
<evidence type="ECO:0000256" key="5">
    <source>
        <dbReference type="ARBA" id="ARBA00023002"/>
    </source>
</evidence>
<keyword evidence="10" id="KW-1133">Transmembrane helix</keyword>
<proteinExistence type="inferred from homology"/>
<dbReference type="PANTHER" id="PTHR24291">
    <property type="entry name" value="CYTOCHROME P450 FAMILY 4"/>
    <property type="match status" value="1"/>
</dbReference>
<dbReference type="GO" id="GO:0004497">
    <property type="term" value="F:monooxygenase activity"/>
    <property type="evidence" value="ECO:0007669"/>
    <property type="project" value="UniProtKB-KW"/>
</dbReference>
<accession>A0AAN7PAN2</accession>
<organism evidence="11 12">
    <name type="scientific">Aquatica leii</name>
    <dbReference type="NCBI Taxonomy" id="1421715"/>
    <lineage>
        <taxon>Eukaryota</taxon>
        <taxon>Metazoa</taxon>
        <taxon>Ecdysozoa</taxon>
        <taxon>Arthropoda</taxon>
        <taxon>Hexapoda</taxon>
        <taxon>Insecta</taxon>
        <taxon>Pterygota</taxon>
        <taxon>Neoptera</taxon>
        <taxon>Endopterygota</taxon>
        <taxon>Coleoptera</taxon>
        <taxon>Polyphaga</taxon>
        <taxon>Elateriformia</taxon>
        <taxon>Elateroidea</taxon>
        <taxon>Lampyridae</taxon>
        <taxon>Luciolinae</taxon>
        <taxon>Aquatica</taxon>
    </lineage>
</organism>
<dbReference type="PANTHER" id="PTHR24291:SF187">
    <property type="entry name" value="CYTOCHROME P450 4AE1-RELATED"/>
    <property type="match status" value="1"/>
</dbReference>
<evidence type="ECO:0000256" key="8">
    <source>
        <dbReference type="PIRSR" id="PIRSR602401-1"/>
    </source>
</evidence>
<name>A0AAN7PAN2_9COLE</name>
<keyword evidence="5 9" id="KW-0560">Oxidoreductase</keyword>
<dbReference type="GO" id="GO:0005506">
    <property type="term" value="F:iron ion binding"/>
    <property type="evidence" value="ECO:0007669"/>
    <property type="project" value="InterPro"/>
</dbReference>
<feature type="binding site" description="axial binding residue" evidence="8">
    <location>
        <position position="445"/>
    </location>
    <ligand>
        <name>heme</name>
        <dbReference type="ChEBI" id="CHEBI:30413"/>
    </ligand>
    <ligandPart>
        <name>Fe</name>
        <dbReference type="ChEBI" id="CHEBI:18248"/>
    </ligandPart>
</feature>
<keyword evidence="3 8" id="KW-0349">Heme</keyword>